<keyword evidence="3" id="KW-0812">Transmembrane</keyword>
<sequence>MARHSRRPTTFSLSFIDAMSCGLGAVILLFMIINHASEVRAVDANRDVADEVSALEAEVIERQQRVASLRDTLDATREQDRAARERAERLAAAADEPVPEADTGPDERIAALKQELQSLESRVEQMREQADSGDATRARAGQGDRQYLTGLKVGGKHVLILLDASASMLDDDIVNVIRRRNMDEAARRSAPKWRRARAAVDWLTTQVPAQSRFQLYTFAEQPKAALSGTDGQWLGTDGGARLTAAVRALDGVIPAGGTSLRNVADAAARLSPRPDNIYLITDGLPTQGRESRRGTVSGSQRLDFYREGVNALPSGVPVNILLLPMEGDPLASSAFWQLAQARGGAFITPSEAWP</sequence>
<dbReference type="CDD" id="cd00198">
    <property type="entry name" value="vWFA"/>
    <property type="match status" value="1"/>
</dbReference>
<keyword evidence="5" id="KW-1185">Reference proteome</keyword>
<evidence type="ECO:0000256" key="3">
    <source>
        <dbReference type="SAM" id="Phobius"/>
    </source>
</evidence>
<dbReference type="Gene3D" id="3.40.50.410">
    <property type="entry name" value="von Willebrand factor, type A domain"/>
    <property type="match status" value="1"/>
</dbReference>
<organism evidence="4 5">
    <name type="scientific">Spectribacter acetivorans</name>
    <dbReference type="NCBI Taxonomy" id="3075603"/>
    <lineage>
        <taxon>Bacteria</taxon>
        <taxon>Pseudomonadati</taxon>
        <taxon>Pseudomonadota</taxon>
        <taxon>Gammaproteobacteria</taxon>
        <taxon>Salinisphaerales</taxon>
        <taxon>Salinisphaeraceae</taxon>
        <taxon>Spectribacter</taxon>
    </lineage>
</organism>
<evidence type="ECO:0000313" key="5">
    <source>
        <dbReference type="Proteomes" id="UP001259982"/>
    </source>
</evidence>
<proteinExistence type="predicted"/>
<dbReference type="EMBL" id="JAVRHY010000004">
    <property type="protein sequence ID" value="MDT0617996.1"/>
    <property type="molecule type" value="Genomic_DNA"/>
</dbReference>
<feature type="region of interest" description="Disordered" evidence="2">
    <location>
        <begin position="74"/>
        <end position="105"/>
    </location>
</feature>
<keyword evidence="3" id="KW-0472">Membrane</keyword>
<name>A0ABU3B6C5_9GAMM</name>
<keyword evidence="3" id="KW-1133">Transmembrane helix</keyword>
<dbReference type="InterPro" id="IPR036465">
    <property type="entry name" value="vWFA_dom_sf"/>
</dbReference>
<evidence type="ECO:0000313" key="4">
    <source>
        <dbReference type="EMBL" id="MDT0617996.1"/>
    </source>
</evidence>
<comment type="caution">
    <text evidence="4">The sequence shown here is derived from an EMBL/GenBank/DDBJ whole genome shotgun (WGS) entry which is preliminary data.</text>
</comment>
<accession>A0ABU3B6C5</accession>
<evidence type="ECO:0000256" key="1">
    <source>
        <dbReference type="SAM" id="Coils"/>
    </source>
</evidence>
<protein>
    <submittedName>
        <fullName evidence="4">VWA domain-containing protein</fullName>
    </submittedName>
</protein>
<dbReference type="SUPFAM" id="SSF53300">
    <property type="entry name" value="vWA-like"/>
    <property type="match status" value="1"/>
</dbReference>
<feature type="transmembrane region" description="Helical" evidence="3">
    <location>
        <begin position="12"/>
        <end position="33"/>
    </location>
</feature>
<reference evidence="4 5" key="1">
    <citation type="submission" date="2023-09" db="EMBL/GenBank/DDBJ databases">
        <authorList>
            <person name="Rey-Velasco X."/>
        </authorList>
    </citation>
    <scope>NUCLEOTIDE SEQUENCE [LARGE SCALE GENOMIC DNA]</scope>
    <source>
        <strain evidence="4 5">P385</strain>
    </source>
</reference>
<dbReference type="RefSeq" id="WP_311657997.1">
    <property type="nucleotide sequence ID" value="NZ_JAVRHY010000004.1"/>
</dbReference>
<feature type="coiled-coil region" evidence="1">
    <location>
        <begin position="109"/>
        <end position="136"/>
    </location>
</feature>
<dbReference type="Proteomes" id="UP001259982">
    <property type="component" value="Unassembled WGS sequence"/>
</dbReference>
<gene>
    <name evidence="4" type="ORF">RM531_05885</name>
</gene>
<feature type="compositionally biased region" description="Low complexity" evidence="2">
    <location>
        <begin position="90"/>
        <end position="102"/>
    </location>
</feature>
<keyword evidence="1" id="KW-0175">Coiled coil</keyword>
<feature type="compositionally biased region" description="Basic and acidic residues" evidence="2">
    <location>
        <begin position="74"/>
        <end position="89"/>
    </location>
</feature>
<evidence type="ECO:0000256" key="2">
    <source>
        <dbReference type="SAM" id="MobiDB-lite"/>
    </source>
</evidence>